<dbReference type="EMBL" id="VIIS01001774">
    <property type="protein sequence ID" value="KAF0293057.1"/>
    <property type="molecule type" value="Genomic_DNA"/>
</dbReference>
<dbReference type="Proteomes" id="UP000440578">
    <property type="component" value="Unassembled WGS sequence"/>
</dbReference>
<sequence>MADAGFFRGTSAAQDSRFSDKEKKMMKQMKFADSLVKKVDMPRVKLDVIKPWITRRVTEMLGAEDEVLIEFVFNQLEEKNLNPRKMQINLTGFLNGKNARVFMQELWDLLCSASANPNGIPDSFIEEKKEEIKKRNEEQARQELLIGRQLEAERQRVEHQLSCAVRQPSPVTEERRSRHRASPAPGPGGDGLSRSPRRRSSSRERRAEKRRRSPSERSVSPPEGVKKSSRQDTAEVRKSRSKAKKTADRQRGGR</sequence>
<feature type="compositionally biased region" description="Basic and acidic residues" evidence="4">
    <location>
        <begin position="224"/>
        <end position="238"/>
    </location>
</feature>
<gene>
    <name evidence="6" type="primary">SRRM1</name>
    <name evidence="6" type="ORF">FJT64_009024</name>
</gene>
<keyword evidence="7" id="KW-1185">Reference proteome</keyword>
<dbReference type="SUPFAM" id="SSF101233">
    <property type="entry name" value="PWI domain"/>
    <property type="match status" value="1"/>
</dbReference>
<dbReference type="GO" id="GO:0008380">
    <property type="term" value="P:RNA splicing"/>
    <property type="evidence" value="ECO:0007669"/>
    <property type="project" value="UniProtKB-KW"/>
</dbReference>
<organism evidence="6 7">
    <name type="scientific">Amphibalanus amphitrite</name>
    <name type="common">Striped barnacle</name>
    <name type="synonym">Balanus amphitrite</name>
    <dbReference type="NCBI Taxonomy" id="1232801"/>
    <lineage>
        <taxon>Eukaryota</taxon>
        <taxon>Metazoa</taxon>
        <taxon>Ecdysozoa</taxon>
        <taxon>Arthropoda</taxon>
        <taxon>Crustacea</taxon>
        <taxon>Multicrustacea</taxon>
        <taxon>Cirripedia</taxon>
        <taxon>Thoracica</taxon>
        <taxon>Thoracicalcarea</taxon>
        <taxon>Balanomorpha</taxon>
        <taxon>Balanoidea</taxon>
        <taxon>Balanidae</taxon>
        <taxon>Amphibalaninae</taxon>
        <taxon>Amphibalanus</taxon>
    </lineage>
</organism>
<comment type="caution">
    <text evidence="6">The sequence shown here is derived from an EMBL/GenBank/DDBJ whole genome shotgun (WGS) entry which is preliminary data.</text>
</comment>
<dbReference type="InterPro" id="IPR052225">
    <property type="entry name" value="Ser/Arg_repetitive_matrix"/>
</dbReference>
<dbReference type="FunFam" id="1.20.1390.10:FF:000002">
    <property type="entry name" value="Serine/arginine repetitive matrix 1 isoform 2"/>
    <property type="match status" value="1"/>
</dbReference>
<keyword evidence="2" id="KW-0508">mRNA splicing</keyword>
<evidence type="ECO:0000256" key="4">
    <source>
        <dbReference type="SAM" id="MobiDB-lite"/>
    </source>
</evidence>
<dbReference type="Gene3D" id="1.20.1390.10">
    <property type="entry name" value="PWI domain"/>
    <property type="match status" value="1"/>
</dbReference>
<feature type="domain" description="PWI" evidence="5">
    <location>
        <begin position="28"/>
        <end position="127"/>
    </location>
</feature>
<keyword evidence="1" id="KW-0507">mRNA processing</keyword>
<protein>
    <recommendedName>
        <fullName evidence="3">Serine/arginine repetitive matrix protein 1</fullName>
    </recommendedName>
</protein>
<feature type="region of interest" description="Disordered" evidence="4">
    <location>
        <begin position="159"/>
        <end position="254"/>
    </location>
</feature>
<reference evidence="6 7" key="1">
    <citation type="submission" date="2019-07" db="EMBL/GenBank/DDBJ databases">
        <title>Draft genome assembly of a fouling barnacle, Amphibalanus amphitrite (Darwin, 1854): The first reference genome for Thecostraca.</title>
        <authorList>
            <person name="Kim W."/>
        </authorList>
    </citation>
    <scope>NUCLEOTIDE SEQUENCE [LARGE SCALE GENOMIC DNA]</scope>
    <source>
        <strain evidence="6">SNU_AA5</strain>
        <tissue evidence="6">Soma without cirri and trophi</tissue>
    </source>
</reference>
<evidence type="ECO:0000313" key="6">
    <source>
        <dbReference type="EMBL" id="KAF0293057.1"/>
    </source>
</evidence>
<proteinExistence type="predicted"/>
<dbReference type="PANTHER" id="PTHR23148">
    <property type="entry name" value="SERINE/ARGININE REGULATED NUCLEAR MATRIX PROTEIN"/>
    <property type="match status" value="1"/>
</dbReference>
<dbReference type="GO" id="GO:0048024">
    <property type="term" value="P:regulation of mRNA splicing, via spliceosome"/>
    <property type="evidence" value="ECO:0007669"/>
    <property type="project" value="TreeGrafter"/>
</dbReference>
<dbReference type="AlphaFoldDB" id="A0A6A4V9V5"/>
<evidence type="ECO:0000256" key="3">
    <source>
        <dbReference type="ARBA" id="ARBA00067280"/>
    </source>
</evidence>
<evidence type="ECO:0000313" key="7">
    <source>
        <dbReference type="Proteomes" id="UP000440578"/>
    </source>
</evidence>
<evidence type="ECO:0000256" key="1">
    <source>
        <dbReference type="ARBA" id="ARBA00022664"/>
    </source>
</evidence>
<dbReference type="SMART" id="SM00311">
    <property type="entry name" value="PWI"/>
    <property type="match status" value="1"/>
</dbReference>
<name>A0A6A4V9V5_AMPAM</name>
<dbReference type="GO" id="GO:0005681">
    <property type="term" value="C:spliceosomal complex"/>
    <property type="evidence" value="ECO:0007669"/>
    <property type="project" value="TreeGrafter"/>
</dbReference>
<dbReference type="PANTHER" id="PTHR23148:SF0">
    <property type="entry name" value="SERINE_ARGININE REPETITIVE MATRIX PROTEIN 1"/>
    <property type="match status" value="1"/>
</dbReference>
<dbReference type="PROSITE" id="PS51025">
    <property type="entry name" value="PWI"/>
    <property type="match status" value="1"/>
</dbReference>
<feature type="compositionally biased region" description="Basic and acidic residues" evidence="4">
    <location>
        <begin position="245"/>
        <end position="254"/>
    </location>
</feature>
<dbReference type="InterPro" id="IPR036483">
    <property type="entry name" value="PWI_dom_sf"/>
</dbReference>
<evidence type="ECO:0000259" key="5">
    <source>
        <dbReference type="PROSITE" id="PS51025"/>
    </source>
</evidence>
<evidence type="ECO:0000256" key="2">
    <source>
        <dbReference type="ARBA" id="ARBA00023187"/>
    </source>
</evidence>
<dbReference type="GO" id="GO:0003723">
    <property type="term" value="F:RNA binding"/>
    <property type="evidence" value="ECO:0007669"/>
    <property type="project" value="TreeGrafter"/>
</dbReference>
<dbReference type="InterPro" id="IPR002483">
    <property type="entry name" value="PWI_dom"/>
</dbReference>
<dbReference type="GO" id="GO:0006397">
    <property type="term" value="P:mRNA processing"/>
    <property type="evidence" value="ECO:0007669"/>
    <property type="project" value="UniProtKB-KW"/>
</dbReference>
<dbReference type="Pfam" id="PF01480">
    <property type="entry name" value="PWI"/>
    <property type="match status" value="1"/>
</dbReference>
<accession>A0A6A4V9V5</accession>